<keyword evidence="3" id="KW-0732">Signal</keyword>
<feature type="coiled-coil region" evidence="1">
    <location>
        <begin position="42"/>
        <end position="69"/>
    </location>
</feature>
<protein>
    <recommendedName>
        <fullName evidence="6">TolA protein</fullName>
    </recommendedName>
</protein>
<feature type="signal peptide" evidence="3">
    <location>
        <begin position="1"/>
        <end position="19"/>
    </location>
</feature>
<evidence type="ECO:0000256" key="2">
    <source>
        <dbReference type="SAM" id="MobiDB-lite"/>
    </source>
</evidence>
<dbReference type="Proteomes" id="UP001174908">
    <property type="component" value="Unassembled WGS sequence"/>
</dbReference>
<evidence type="ECO:0000256" key="3">
    <source>
        <dbReference type="SAM" id="SignalP"/>
    </source>
</evidence>
<dbReference type="EMBL" id="JASZYV010000001">
    <property type="protein sequence ID" value="MDM0044091.1"/>
    <property type="molecule type" value="Genomic_DNA"/>
</dbReference>
<keyword evidence="1" id="KW-0175">Coiled coil</keyword>
<name>A0ABT7N839_9BURK</name>
<comment type="caution">
    <text evidence="4">The sequence shown here is derived from an EMBL/GenBank/DDBJ whole genome shotgun (WGS) entry which is preliminary data.</text>
</comment>
<feature type="compositionally biased region" description="Basic and acidic residues" evidence="2">
    <location>
        <begin position="164"/>
        <end position="215"/>
    </location>
</feature>
<evidence type="ECO:0000313" key="4">
    <source>
        <dbReference type="EMBL" id="MDM0044091.1"/>
    </source>
</evidence>
<feature type="compositionally biased region" description="Low complexity" evidence="2">
    <location>
        <begin position="149"/>
        <end position="163"/>
    </location>
</feature>
<dbReference type="RefSeq" id="WP_286659155.1">
    <property type="nucleotide sequence ID" value="NZ_JASZYV010000001.1"/>
</dbReference>
<proteinExistence type="predicted"/>
<feature type="region of interest" description="Disordered" evidence="2">
    <location>
        <begin position="136"/>
        <end position="230"/>
    </location>
</feature>
<evidence type="ECO:0000256" key="1">
    <source>
        <dbReference type="SAM" id="Coils"/>
    </source>
</evidence>
<sequence>MIRPISALVLVLLTCQVWAQDVGRKVVTIPAASAADPDARLDAQAESDRQRIAKEREEIEARYEKERAACYSRFAVNDCLNDSRRQRRVQVEELGRQEAAINDAERQRKGDAAIARLQALNAKATGVDAEEARRKALQSQQDLDRRAAEQAAARGQREATAAQNRREWEEKQRANVAENQRREERREQDATERAQYDAKVEAARKARAELDERNAKRTKPRAAPLPPPPP</sequence>
<accession>A0ABT7N839</accession>
<organism evidence="4 5">
    <name type="scientific">Variovorax dokdonensis</name>
    <dbReference type="NCBI Taxonomy" id="344883"/>
    <lineage>
        <taxon>Bacteria</taxon>
        <taxon>Pseudomonadati</taxon>
        <taxon>Pseudomonadota</taxon>
        <taxon>Betaproteobacteria</taxon>
        <taxon>Burkholderiales</taxon>
        <taxon>Comamonadaceae</taxon>
        <taxon>Variovorax</taxon>
    </lineage>
</organism>
<feature type="chain" id="PRO_5047020621" description="TolA protein" evidence="3">
    <location>
        <begin position="20"/>
        <end position="230"/>
    </location>
</feature>
<reference evidence="4" key="1">
    <citation type="submission" date="2023-06" db="EMBL/GenBank/DDBJ databases">
        <authorList>
            <person name="Jiang Y."/>
            <person name="Liu Q."/>
        </authorList>
    </citation>
    <scope>NUCLEOTIDE SEQUENCE</scope>
    <source>
        <strain evidence="4">CGMCC 1.12089</strain>
    </source>
</reference>
<evidence type="ECO:0008006" key="6">
    <source>
        <dbReference type="Google" id="ProtNLM"/>
    </source>
</evidence>
<gene>
    <name evidence="4" type="ORF">QTH91_06330</name>
</gene>
<keyword evidence="5" id="KW-1185">Reference proteome</keyword>
<evidence type="ECO:0000313" key="5">
    <source>
        <dbReference type="Proteomes" id="UP001174908"/>
    </source>
</evidence>